<comment type="caution">
    <text evidence="5">The sequence shown here is derived from an EMBL/GenBank/DDBJ whole genome shotgun (WGS) entry which is preliminary data.</text>
</comment>
<dbReference type="STRING" id="525367.HMPREF0556_10598"/>
<protein>
    <submittedName>
        <fullName evidence="5">4-phosphoerythronate dehydrogenase</fullName>
        <ecNumber evidence="5">1.1.1.290</ecNumber>
    </submittedName>
</protein>
<name>D7UWG1_LISGR</name>
<accession>D7UWG1</accession>
<dbReference type="Proteomes" id="UP000010119">
    <property type="component" value="Unassembled WGS sequence"/>
</dbReference>
<dbReference type="PANTHER" id="PTHR43761">
    <property type="entry name" value="D-ISOMER SPECIFIC 2-HYDROXYACID DEHYDROGENASE FAMILY PROTEIN (AFU_ORTHOLOGUE AFUA_1G13630)"/>
    <property type="match status" value="1"/>
</dbReference>
<reference evidence="5" key="1">
    <citation type="submission" date="2010-06" db="EMBL/GenBank/DDBJ databases">
        <authorList>
            <person name="Muzny D."/>
            <person name="Qin X."/>
            <person name="Buhay C."/>
            <person name="Dugan-Rocha S."/>
            <person name="Ding Y."/>
            <person name="Chen G."/>
            <person name="Hawes A."/>
            <person name="Holder M."/>
            <person name="Jhangiani S."/>
            <person name="Johnson A."/>
            <person name="Khan Z."/>
            <person name="Li Z."/>
            <person name="Liu W."/>
            <person name="Liu X."/>
            <person name="Perez L."/>
            <person name="Shen H."/>
            <person name="Wang Q."/>
            <person name="Watt J."/>
            <person name="Xi L."/>
            <person name="Xin Y."/>
            <person name="Zhou J."/>
            <person name="Deng J."/>
            <person name="Jiang H."/>
            <person name="Liu Y."/>
            <person name="Qu J."/>
            <person name="Song X.-Z."/>
            <person name="Zhang L."/>
            <person name="Villasana D."/>
            <person name="Johnson A."/>
            <person name="Liu J."/>
            <person name="Liyanage D."/>
            <person name="Lorensuhewa L."/>
            <person name="Robinson T."/>
            <person name="Song A."/>
            <person name="Song B.-B."/>
            <person name="Dinh H."/>
            <person name="Thornton R."/>
            <person name="Coyle M."/>
            <person name="Francisco L."/>
            <person name="Jackson L."/>
            <person name="Javaid M."/>
            <person name="Korchina V."/>
            <person name="Kovar C."/>
            <person name="Mata R."/>
            <person name="Mathew T."/>
            <person name="Ngo R."/>
            <person name="Nguyen L."/>
            <person name="Nguyen N."/>
            <person name="Okwuonu G."/>
            <person name="Ongeri F."/>
            <person name="Pham C."/>
            <person name="Simmons D."/>
            <person name="Wilczek-Boney K."/>
            <person name="Hale W."/>
            <person name="Jakkamsetti A."/>
            <person name="Pham P."/>
            <person name="Ruth R."/>
            <person name="San Lucas F."/>
            <person name="Warren J."/>
            <person name="Zhang J."/>
            <person name="Zhao Z."/>
            <person name="Zhou C."/>
            <person name="Zhu D."/>
            <person name="Lee S."/>
            <person name="Bess C."/>
            <person name="Blankenburg K."/>
            <person name="Forbes L."/>
            <person name="Fu Q."/>
            <person name="Gubbala S."/>
            <person name="Hirani K."/>
            <person name="Jayaseelan J.C."/>
            <person name="Lara F."/>
            <person name="Munidasa M."/>
            <person name="Palculict T."/>
            <person name="Patil S."/>
            <person name="Pu L.-L."/>
            <person name="Saada N."/>
            <person name="Tang L."/>
            <person name="Weissenberger G."/>
            <person name="Zhu Y."/>
            <person name="Hemphill L."/>
            <person name="Shang Y."/>
            <person name="Youmans B."/>
            <person name="Ayvaz T."/>
            <person name="Ross M."/>
            <person name="Santibanez J."/>
            <person name="Aqrawi P."/>
            <person name="Gross S."/>
            <person name="Joshi V."/>
            <person name="Fowler G."/>
            <person name="Nazareth L."/>
            <person name="Reid J."/>
            <person name="Worley K."/>
            <person name="Petrosino J."/>
            <person name="Highlander S."/>
            <person name="Gibbs R."/>
        </authorList>
    </citation>
    <scope>NUCLEOTIDE SEQUENCE [LARGE SCALE GENOMIC DNA]</scope>
    <source>
        <strain evidence="5">DSM 20601</strain>
    </source>
</reference>
<dbReference type="PANTHER" id="PTHR43761:SF1">
    <property type="entry name" value="D-ISOMER SPECIFIC 2-HYDROXYACID DEHYDROGENASE CATALYTIC DOMAIN-CONTAINING PROTEIN-RELATED"/>
    <property type="match status" value="1"/>
</dbReference>
<dbReference type="GO" id="GO:0033711">
    <property type="term" value="F:4-phosphoerythronate dehydrogenase activity"/>
    <property type="evidence" value="ECO:0007669"/>
    <property type="project" value="UniProtKB-EC"/>
</dbReference>
<evidence type="ECO:0000256" key="1">
    <source>
        <dbReference type="ARBA" id="ARBA00005854"/>
    </source>
</evidence>
<dbReference type="GO" id="GO:0051287">
    <property type="term" value="F:NAD binding"/>
    <property type="evidence" value="ECO:0007669"/>
    <property type="project" value="InterPro"/>
</dbReference>
<dbReference type="InterPro" id="IPR036291">
    <property type="entry name" value="NAD(P)-bd_dom_sf"/>
</dbReference>
<dbReference type="HOGENOM" id="CLU_019796_1_3_9"/>
<dbReference type="EC" id="1.1.1.290" evidence="5"/>
<organism evidence="5 6">
    <name type="scientific">Listeria grayi DSM 20601</name>
    <dbReference type="NCBI Taxonomy" id="525367"/>
    <lineage>
        <taxon>Bacteria</taxon>
        <taxon>Bacillati</taxon>
        <taxon>Bacillota</taxon>
        <taxon>Bacilli</taxon>
        <taxon>Bacillales</taxon>
        <taxon>Listeriaceae</taxon>
        <taxon>Listeria</taxon>
    </lineage>
</organism>
<dbReference type="EMBL" id="ACCR02000003">
    <property type="protein sequence ID" value="EFI84045.1"/>
    <property type="molecule type" value="Genomic_DNA"/>
</dbReference>
<keyword evidence="6" id="KW-1185">Reference proteome</keyword>
<evidence type="ECO:0000313" key="6">
    <source>
        <dbReference type="Proteomes" id="UP000010119"/>
    </source>
</evidence>
<evidence type="ECO:0000259" key="4">
    <source>
        <dbReference type="Pfam" id="PF02826"/>
    </source>
</evidence>
<sequence length="318" mass="34837">MVKGMKVLIVGEFTKQTKEIILSLFPKKWAVVILPPGEEMMKHLEDCEVLIPEHIQVDEELLATAKELKFIQTGAGFDNVDVDACTKFGVRVANAAGVNAQAVAEHVMALMLAYFKNIPQLDAFMKNREDENRLSYAGSELEGKTIGIIGMGAVGKKVAAFCQAFGMKVFAYARNTAGTAPGSVKMCSFDTLVREADIISVHVSLNQQTKKLIDAATFKKMKKNAVVINTARGGILAEQDLIEALKTGEIAGACLDVFEEEPLAKDSVLRDMQNVILTPHTAGMPDGYKIHQKRYAFFVANIERIVKGEQPQNNLNAF</sequence>
<comment type="similarity">
    <text evidence="1">Belongs to the D-isomer specific 2-hydroxyacid dehydrogenase family.</text>
</comment>
<dbReference type="SUPFAM" id="SSF52283">
    <property type="entry name" value="Formate/glycerate dehydrogenase catalytic domain-like"/>
    <property type="match status" value="1"/>
</dbReference>
<dbReference type="FunFam" id="3.40.50.720:FF:000203">
    <property type="entry name" value="D-3-phosphoglycerate dehydrogenase (SerA)"/>
    <property type="match status" value="1"/>
</dbReference>
<feature type="domain" description="D-isomer specific 2-hydroxyacid dehydrogenase NAD-binding" evidence="4">
    <location>
        <begin position="108"/>
        <end position="282"/>
    </location>
</feature>
<evidence type="ECO:0000313" key="5">
    <source>
        <dbReference type="EMBL" id="EFI84045.1"/>
    </source>
</evidence>
<evidence type="ECO:0000256" key="3">
    <source>
        <dbReference type="ARBA" id="ARBA00023027"/>
    </source>
</evidence>
<keyword evidence="3" id="KW-0520">NAD</keyword>
<proteinExistence type="inferred from homology"/>
<dbReference type="AlphaFoldDB" id="D7UWG1"/>
<dbReference type="Gene3D" id="3.40.50.720">
    <property type="entry name" value="NAD(P)-binding Rossmann-like Domain"/>
    <property type="match status" value="2"/>
</dbReference>
<evidence type="ECO:0000256" key="2">
    <source>
        <dbReference type="ARBA" id="ARBA00023002"/>
    </source>
</evidence>
<dbReference type="eggNOG" id="COG0111">
    <property type="taxonomic scope" value="Bacteria"/>
</dbReference>
<dbReference type="Pfam" id="PF02826">
    <property type="entry name" value="2-Hacid_dh_C"/>
    <property type="match status" value="1"/>
</dbReference>
<gene>
    <name evidence="5" type="primary">pdxB</name>
    <name evidence="5" type="ORF">HMPREF0556_10598</name>
</gene>
<dbReference type="SUPFAM" id="SSF51735">
    <property type="entry name" value="NAD(P)-binding Rossmann-fold domains"/>
    <property type="match status" value="1"/>
</dbReference>
<keyword evidence="2 5" id="KW-0560">Oxidoreductase</keyword>
<dbReference type="InterPro" id="IPR050418">
    <property type="entry name" value="D-iso_2-hydroxyacid_DH_PdxB"/>
</dbReference>
<dbReference type="InterPro" id="IPR006140">
    <property type="entry name" value="D-isomer_DH_NAD-bd"/>
</dbReference>